<evidence type="ECO:0000256" key="10">
    <source>
        <dbReference type="ARBA" id="ARBA00040899"/>
    </source>
</evidence>
<evidence type="ECO:0000259" key="14">
    <source>
        <dbReference type="Pfam" id="PF14772"/>
    </source>
</evidence>
<proteinExistence type="inferred from homology"/>
<dbReference type="EMBL" id="OV121134">
    <property type="protein sequence ID" value="CAH0552582.1"/>
    <property type="molecule type" value="Genomic_DNA"/>
</dbReference>
<dbReference type="GO" id="GO:0003352">
    <property type="term" value="P:regulation of cilium movement"/>
    <property type="evidence" value="ECO:0007669"/>
    <property type="project" value="TreeGrafter"/>
</dbReference>
<keyword evidence="2" id="KW-0963">Cytoplasm</keyword>
<sequence length="435" mass="51995">MVKLTPEEKKAKKAEKKLAAIEKKRQLKRDALEREIKFGDLTLKRHEKEWREMLIKIALPRMRNELEFAWHNFERVVDCKDFTISLLMDEIKDAKEQYMANFRNHIESLDKLIRMFHDRLRELKRDNKKQIEYLEEEDQKELQATQDLAADGTIYLKTMLYTLELNRRAQVEVENVEYCAKLDEEEQKTTEKVTTLKGVLENKYNNMWKETKNFIDEYNERVGGRKREYKVLKEQDDYLQAMQAIDVEKMFKLVEYIKKLRHKYKVLESTIGERINDLTGEHKFYFDAFMALKKKLELDRKKDFEQLTVLALDFNKIKTYLKAAVVKGSHILELASTCRQLETLEEKILPFPVPLPDEALKYKLPDIDSPMYNKRLFLFWQRVGQVDASRYAINEECEFLKLENEILRLKIHKFCMCLSCKRGPLITYGDNTKKN</sequence>
<dbReference type="Pfam" id="PF14772">
    <property type="entry name" value="NYD-SP28"/>
    <property type="match status" value="1"/>
</dbReference>
<dbReference type="InterPro" id="IPR039750">
    <property type="entry name" value="DRC1/DRC2"/>
</dbReference>
<dbReference type="GO" id="GO:0060285">
    <property type="term" value="P:cilium-dependent cell motility"/>
    <property type="evidence" value="ECO:0007669"/>
    <property type="project" value="TreeGrafter"/>
</dbReference>
<feature type="coiled-coil region" evidence="13">
    <location>
        <begin position="4"/>
        <end position="49"/>
    </location>
</feature>
<evidence type="ECO:0000256" key="5">
    <source>
        <dbReference type="ARBA" id="ARBA00023069"/>
    </source>
</evidence>
<evidence type="ECO:0000256" key="7">
    <source>
        <dbReference type="ARBA" id="ARBA00023273"/>
    </source>
</evidence>
<evidence type="ECO:0000256" key="9">
    <source>
        <dbReference type="ARBA" id="ARBA00038424"/>
    </source>
</evidence>
<name>A0A9P0B0L9_BRAAE</name>
<evidence type="ECO:0000256" key="4">
    <source>
        <dbReference type="ARBA" id="ARBA00023054"/>
    </source>
</evidence>
<evidence type="ECO:0000256" key="1">
    <source>
        <dbReference type="ARBA" id="ARBA00004611"/>
    </source>
</evidence>
<keyword evidence="5" id="KW-0969">Cilium</keyword>
<evidence type="ECO:0000256" key="3">
    <source>
        <dbReference type="ARBA" id="ARBA00022846"/>
    </source>
</evidence>
<evidence type="ECO:0000256" key="13">
    <source>
        <dbReference type="SAM" id="Coils"/>
    </source>
</evidence>
<comment type="subcellular location">
    <subcellularLocation>
        <location evidence="1">Cytoplasm</location>
        <location evidence="1">Cytoskeleton</location>
        <location evidence="1">Flagellum axoneme</location>
    </subcellularLocation>
    <subcellularLocation>
        <location evidence="8">Cytoplasm</location>
        <location evidence="8">Cytoskeleton</location>
        <location evidence="8">Flagellum basal body</location>
    </subcellularLocation>
</comment>
<keyword evidence="6" id="KW-0206">Cytoskeleton</keyword>
<comment type="similarity">
    <text evidence="9">Belongs to the DRC2 family.</text>
</comment>
<comment type="function">
    <text evidence="12">Component of the nexin-dynein regulatory complex (N-DRC), a key regulator of ciliary/flagellar motility which maintains the alignment and integrity of the distal axoneme and regulates microtubule sliding in motile axonemes. Plays a critical role in the assembly of N-DRC and also stabilizes the assembly of multiple inner dynein arms and radial spokes. Coassembles with DRC1 to form a central scaffold needed for assembly of the N-DRC and its attachment to the outer doublet microtubules.</text>
</comment>
<evidence type="ECO:0000256" key="11">
    <source>
        <dbReference type="ARBA" id="ARBA00041517"/>
    </source>
</evidence>
<dbReference type="GO" id="GO:0070286">
    <property type="term" value="P:axonemal dynein complex assembly"/>
    <property type="evidence" value="ECO:0007669"/>
    <property type="project" value="InterPro"/>
</dbReference>
<reference evidence="15" key="1">
    <citation type="submission" date="2021-12" db="EMBL/GenBank/DDBJ databases">
        <authorList>
            <person name="King R."/>
        </authorList>
    </citation>
    <scope>NUCLEOTIDE SEQUENCE</scope>
</reference>
<accession>A0A9P0B0L9</accession>
<dbReference type="PANTHER" id="PTHR21625:SF0">
    <property type="entry name" value="DYNEIN REGULATORY COMPLEX SUBUNIT 2"/>
    <property type="match status" value="1"/>
</dbReference>
<dbReference type="PANTHER" id="PTHR21625">
    <property type="entry name" value="NYD-SP28 PROTEIN"/>
    <property type="match status" value="1"/>
</dbReference>
<evidence type="ECO:0000313" key="15">
    <source>
        <dbReference type="EMBL" id="CAH0552582.1"/>
    </source>
</evidence>
<feature type="coiled-coil region" evidence="13">
    <location>
        <begin position="106"/>
        <end position="140"/>
    </location>
</feature>
<organism evidence="15 16">
    <name type="scientific">Brassicogethes aeneus</name>
    <name type="common">Rape pollen beetle</name>
    <name type="synonym">Meligethes aeneus</name>
    <dbReference type="NCBI Taxonomy" id="1431903"/>
    <lineage>
        <taxon>Eukaryota</taxon>
        <taxon>Metazoa</taxon>
        <taxon>Ecdysozoa</taxon>
        <taxon>Arthropoda</taxon>
        <taxon>Hexapoda</taxon>
        <taxon>Insecta</taxon>
        <taxon>Pterygota</taxon>
        <taxon>Neoptera</taxon>
        <taxon>Endopterygota</taxon>
        <taxon>Coleoptera</taxon>
        <taxon>Polyphaga</taxon>
        <taxon>Cucujiformia</taxon>
        <taxon>Nitidulidae</taxon>
        <taxon>Meligethinae</taxon>
        <taxon>Brassicogethes</taxon>
    </lineage>
</organism>
<keyword evidence="16" id="KW-1185">Reference proteome</keyword>
<evidence type="ECO:0000256" key="8">
    <source>
        <dbReference type="ARBA" id="ARBA00037841"/>
    </source>
</evidence>
<evidence type="ECO:0000256" key="12">
    <source>
        <dbReference type="ARBA" id="ARBA00045865"/>
    </source>
</evidence>
<feature type="domain" description="Dynein regulatory complex protein 1/2 N-terminal" evidence="14">
    <location>
        <begin position="11"/>
        <end position="108"/>
    </location>
</feature>
<dbReference type="AlphaFoldDB" id="A0A9P0B0L9"/>
<evidence type="ECO:0000256" key="2">
    <source>
        <dbReference type="ARBA" id="ARBA00022490"/>
    </source>
</evidence>
<dbReference type="OrthoDB" id="7760980at2759"/>
<keyword evidence="4 13" id="KW-0175">Coiled coil</keyword>
<evidence type="ECO:0000313" key="16">
    <source>
        <dbReference type="Proteomes" id="UP001154078"/>
    </source>
</evidence>
<dbReference type="GO" id="GO:0005858">
    <property type="term" value="C:axonemal dynein complex"/>
    <property type="evidence" value="ECO:0007669"/>
    <property type="project" value="InterPro"/>
</dbReference>
<keyword evidence="7" id="KW-0966">Cell projection</keyword>
<protein>
    <recommendedName>
        <fullName evidence="10">Dynein regulatory complex subunit 2</fullName>
    </recommendedName>
    <alternativeName>
        <fullName evidence="11">Coiled-coil domain-containing protein 65</fullName>
    </alternativeName>
</protein>
<dbReference type="InterPro" id="IPR039505">
    <property type="entry name" value="DRC1/2_N"/>
</dbReference>
<evidence type="ECO:0000256" key="6">
    <source>
        <dbReference type="ARBA" id="ARBA00023212"/>
    </source>
</evidence>
<dbReference type="Proteomes" id="UP001154078">
    <property type="component" value="Chromosome 3"/>
</dbReference>
<gene>
    <name evidence="15" type="ORF">MELIAE_LOCUS4772</name>
</gene>
<keyword evidence="3" id="KW-0282">Flagellum</keyword>